<dbReference type="EMBL" id="CATOUU010000384">
    <property type="protein sequence ID" value="CAI9927684.1"/>
    <property type="molecule type" value="Genomic_DNA"/>
</dbReference>
<evidence type="ECO:0000256" key="4">
    <source>
        <dbReference type="ARBA" id="ARBA00022777"/>
    </source>
</evidence>
<evidence type="ECO:0000256" key="3">
    <source>
        <dbReference type="ARBA" id="ARBA00022741"/>
    </source>
</evidence>
<dbReference type="PANTHER" id="PTHR24058">
    <property type="entry name" value="DUAL SPECIFICITY PROTEIN KINASE"/>
    <property type="match status" value="1"/>
</dbReference>
<dbReference type="AlphaFoldDB" id="A0AA86TSV5"/>
<dbReference type="EMBL" id="CAXDID020000180">
    <property type="protein sequence ID" value="CAL6049539.1"/>
    <property type="molecule type" value="Genomic_DNA"/>
</dbReference>
<keyword evidence="1" id="KW-0723">Serine/threonine-protein kinase</keyword>
<evidence type="ECO:0000256" key="1">
    <source>
        <dbReference type="ARBA" id="ARBA00022527"/>
    </source>
</evidence>
<dbReference type="PROSITE" id="PS00108">
    <property type="entry name" value="PROTEIN_KINASE_ST"/>
    <property type="match status" value="1"/>
</dbReference>
<evidence type="ECO:0000256" key="6">
    <source>
        <dbReference type="SAM" id="MobiDB-lite"/>
    </source>
</evidence>
<sequence>MEDMPNVQALVEEYLLSKCDQSLQPALRNLLKVVFYQGKSSQSITQLEILLQNAQQRSFHTTQSIVQNNNTTEISAFYAVPPLNNNEMQIEVPKLELNVQEKSKQNCHSVNSNHFTEIVLQSERPENDPEQFSYIIVGPIDNNDYVLQGTFYDEVGSLTKSLEESPIKSKRCQNNKMLDGHSNNESGEERSENSMNKEDMNENSTDREDMEQNNISFKLPDSNGQHSQLLDSMAPEHMKQTQSQIYTCNDEPYESSETYRNKPTTCPAKPTTILTPMKIHKDMSSKEVSESDSFIQDDGESIDVQISERVKTIIQTLKLDERLFIKMNQKLNFPLRCEYVRRICNQAEVPDVLQFLHSSFDIPVHYEVYNEYAGLLEFSEAGNIMFLAGRYIVIDQQYNSDGVFGEVMCAFDIIDREYVAIKRQKTPDAFSQLINEIRTLMYINSHDRVNNQKNFSLMKDFFIQYGCLFIVFEFLGENLYRLGMKYQAERAHTFSVRQLQYISRRVLESVQFLEQLGIQHFDLKPENIVLLRRQQPQNGKNQRSIQESMLQTNDLSAQLKDYDKMAVITKILESKNITVPALPCSDFSLDDEIEVKLIDIGSHHFFNKEEVPYVQSRFYRAPEVILQLPYDSRTETFSWGSVLYELATRDPLFVTDVQQKFYQQQLANFIGLLGPIPTEMIILGQASSQYFTRQFKLYASGEQLVQNYDPRFTLQSQEIIETILNGDETAQFFYIEPLRINFKRFFREKLEQMGYFESEDQKEVYELIRFARTCMEVDMSKRPYVRDLLVNDPFLGGTGSMVIDCTGNEEDCYNELEAKPQGKKPTYEVEDQQEQPLQGSYVEIGKVDAQELNIRYVNEENKTVIEAIIEPDDEIEDVVKKMNVDPDRIEDMKQMMQVLFEAWNSGDLQEGDILGK</sequence>
<accession>A0AA86TSV5</accession>
<dbReference type="SMART" id="SM00220">
    <property type="entry name" value="S_TKc"/>
    <property type="match status" value="1"/>
</dbReference>
<dbReference type="Gene3D" id="3.30.200.20">
    <property type="entry name" value="Phosphorylase Kinase, domain 1"/>
    <property type="match status" value="1"/>
</dbReference>
<dbReference type="GO" id="GO:0005524">
    <property type="term" value="F:ATP binding"/>
    <property type="evidence" value="ECO:0007669"/>
    <property type="project" value="UniProtKB-KW"/>
</dbReference>
<evidence type="ECO:0000259" key="7">
    <source>
        <dbReference type="PROSITE" id="PS50011"/>
    </source>
</evidence>
<evidence type="ECO:0000313" key="10">
    <source>
        <dbReference type="Proteomes" id="UP001642409"/>
    </source>
</evidence>
<dbReference type="InterPro" id="IPR000719">
    <property type="entry name" value="Prot_kinase_dom"/>
</dbReference>
<dbReference type="Proteomes" id="UP001642409">
    <property type="component" value="Unassembled WGS sequence"/>
</dbReference>
<evidence type="ECO:0000256" key="2">
    <source>
        <dbReference type="ARBA" id="ARBA00022679"/>
    </source>
</evidence>
<keyword evidence="3" id="KW-0547">Nucleotide-binding</keyword>
<dbReference type="InterPro" id="IPR050494">
    <property type="entry name" value="Ser_Thr_dual-spec_kinase"/>
</dbReference>
<dbReference type="InterPro" id="IPR011009">
    <property type="entry name" value="Kinase-like_dom_sf"/>
</dbReference>
<proteinExistence type="predicted"/>
<evidence type="ECO:0000313" key="9">
    <source>
        <dbReference type="EMBL" id="CAL6049539.1"/>
    </source>
</evidence>
<organism evidence="8">
    <name type="scientific">Hexamita inflata</name>
    <dbReference type="NCBI Taxonomy" id="28002"/>
    <lineage>
        <taxon>Eukaryota</taxon>
        <taxon>Metamonada</taxon>
        <taxon>Diplomonadida</taxon>
        <taxon>Hexamitidae</taxon>
        <taxon>Hexamitinae</taxon>
        <taxon>Hexamita</taxon>
    </lineage>
</organism>
<evidence type="ECO:0000256" key="5">
    <source>
        <dbReference type="ARBA" id="ARBA00022840"/>
    </source>
</evidence>
<reference evidence="8" key="1">
    <citation type="submission" date="2023-06" db="EMBL/GenBank/DDBJ databases">
        <authorList>
            <person name="Kurt Z."/>
        </authorList>
    </citation>
    <scope>NUCLEOTIDE SEQUENCE</scope>
</reference>
<dbReference type="GO" id="GO:0004674">
    <property type="term" value="F:protein serine/threonine kinase activity"/>
    <property type="evidence" value="ECO:0007669"/>
    <property type="project" value="UniProtKB-KW"/>
</dbReference>
<keyword evidence="5" id="KW-0067">ATP-binding</keyword>
<feature type="domain" description="Protein kinase" evidence="7">
    <location>
        <begin position="393"/>
        <end position="795"/>
    </location>
</feature>
<dbReference type="Gene3D" id="1.10.510.10">
    <property type="entry name" value="Transferase(Phosphotransferase) domain 1"/>
    <property type="match status" value="1"/>
</dbReference>
<feature type="region of interest" description="Disordered" evidence="6">
    <location>
        <begin position="160"/>
        <end position="209"/>
    </location>
</feature>
<name>A0AA86TSV5_9EUKA</name>
<dbReference type="PROSITE" id="PS50011">
    <property type="entry name" value="PROTEIN_KINASE_DOM"/>
    <property type="match status" value="1"/>
</dbReference>
<protein>
    <submittedName>
        <fullName evidence="8">CMGC CLK</fullName>
    </submittedName>
    <submittedName>
        <fullName evidence="9">Kinase</fullName>
    </submittedName>
</protein>
<keyword evidence="2" id="KW-0808">Transferase</keyword>
<dbReference type="InterPro" id="IPR008271">
    <property type="entry name" value="Ser/Thr_kinase_AS"/>
</dbReference>
<keyword evidence="10" id="KW-1185">Reference proteome</keyword>
<keyword evidence="4 9" id="KW-0418">Kinase</keyword>
<gene>
    <name evidence="8" type="ORF">HINF_LOCUS15329</name>
    <name evidence="9" type="ORF">HINF_LOCUS43393</name>
</gene>
<comment type="caution">
    <text evidence="8">The sequence shown here is derived from an EMBL/GenBank/DDBJ whole genome shotgun (WGS) entry which is preliminary data.</text>
</comment>
<feature type="compositionally biased region" description="Basic and acidic residues" evidence="6">
    <location>
        <begin position="187"/>
        <end position="207"/>
    </location>
</feature>
<dbReference type="SUPFAM" id="SSF56112">
    <property type="entry name" value="Protein kinase-like (PK-like)"/>
    <property type="match status" value="1"/>
</dbReference>
<dbReference type="PANTHER" id="PTHR24058:SF124">
    <property type="entry name" value="PROTEIN KINASE SUPERFAMILY PROTEIN"/>
    <property type="match status" value="1"/>
</dbReference>
<dbReference type="Pfam" id="PF00069">
    <property type="entry name" value="Pkinase"/>
    <property type="match status" value="2"/>
</dbReference>
<reference evidence="9 10" key="2">
    <citation type="submission" date="2024-07" db="EMBL/GenBank/DDBJ databases">
        <authorList>
            <person name="Akdeniz Z."/>
        </authorList>
    </citation>
    <scope>NUCLEOTIDE SEQUENCE [LARGE SCALE GENOMIC DNA]</scope>
</reference>
<evidence type="ECO:0000313" key="8">
    <source>
        <dbReference type="EMBL" id="CAI9927684.1"/>
    </source>
</evidence>